<dbReference type="GO" id="GO:0003676">
    <property type="term" value="F:nucleic acid binding"/>
    <property type="evidence" value="ECO:0007669"/>
    <property type="project" value="InterPro"/>
</dbReference>
<keyword evidence="1" id="KW-0479">Metal-binding</keyword>
<dbReference type="PROSITE" id="PS50158">
    <property type="entry name" value="ZF_CCHC"/>
    <property type="match status" value="1"/>
</dbReference>
<gene>
    <name evidence="4" type="ORF">Tci_050890</name>
</gene>
<evidence type="ECO:0000256" key="1">
    <source>
        <dbReference type="PROSITE-ProRule" id="PRU00047"/>
    </source>
</evidence>
<dbReference type="InterPro" id="IPR001878">
    <property type="entry name" value="Znf_CCHC"/>
</dbReference>
<evidence type="ECO:0000313" key="4">
    <source>
        <dbReference type="EMBL" id="GEU78912.1"/>
    </source>
</evidence>
<sequence>MLAILNHPIRQEKIHGFKGCDSQGLENKIIEGPRQDDDEEYTIAITLDFLITDSLIMEDEHLDTIPEMESDEFIKSSVENLVPNPSESEGISKDLSDTERRSEGNLFDESNLIESLLNQDSLIISSPKIDSLLEEFSGKLAHIVLISPGINEADFDPDEEIRLVEKLLYDNSSPRPPKEPNSKNFDAVIESFSPSPIPVEGSDSLREEIDIFLAPGDSIPSGIENDDYDSEGDIFFLEEFLSNDSFHLLIMSHFILMFHHPLVLLRNHRMIEWIAPSIADQNANQNGNGNVIATRAEGNANENNGNQITCYNCRGLGHYARNCTVRPRRRDAAYLQTELLMLKRKRHGSNFELMSKALVYDSDGTSEVPDSYNCYDNEIFNMFTQEERVEQCGGTIDQNPATAKGDENNALLKPVTSNSAPSTRESTVVKNDKVIASRMFRINPLKTSKEEKHVPNKPLRSSVRIKLITVSQPSVIHKKTVNSNSNGSSFIGVDNTAKTTRPQPRRKYKE</sequence>
<feature type="region of interest" description="Disordered" evidence="2">
    <location>
        <begin position="480"/>
        <end position="510"/>
    </location>
</feature>
<evidence type="ECO:0000259" key="3">
    <source>
        <dbReference type="PROSITE" id="PS50158"/>
    </source>
</evidence>
<protein>
    <recommendedName>
        <fullName evidence="3">CCHC-type domain-containing protein</fullName>
    </recommendedName>
</protein>
<dbReference type="GO" id="GO:0008270">
    <property type="term" value="F:zinc ion binding"/>
    <property type="evidence" value="ECO:0007669"/>
    <property type="project" value="UniProtKB-KW"/>
</dbReference>
<dbReference type="Gene3D" id="4.10.60.10">
    <property type="entry name" value="Zinc finger, CCHC-type"/>
    <property type="match status" value="1"/>
</dbReference>
<organism evidence="4">
    <name type="scientific">Tanacetum cinerariifolium</name>
    <name type="common">Dalmatian daisy</name>
    <name type="synonym">Chrysanthemum cinerariifolium</name>
    <dbReference type="NCBI Taxonomy" id="118510"/>
    <lineage>
        <taxon>Eukaryota</taxon>
        <taxon>Viridiplantae</taxon>
        <taxon>Streptophyta</taxon>
        <taxon>Embryophyta</taxon>
        <taxon>Tracheophyta</taxon>
        <taxon>Spermatophyta</taxon>
        <taxon>Magnoliopsida</taxon>
        <taxon>eudicotyledons</taxon>
        <taxon>Gunneridae</taxon>
        <taxon>Pentapetalae</taxon>
        <taxon>asterids</taxon>
        <taxon>campanulids</taxon>
        <taxon>Asterales</taxon>
        <taxon>Asteraceae</taxon>
        <taxon>Asteroideae</taxon>
        <taxon>Anthemideae</taxon>
        <taxon>Anthemidinae</taxon>
        <taxon>Tanacetum</taxon>
    </lineage>
</organism>
<dbReference type="SMART" id="SM00343">
    <property type="entry name" value="ZnF_C2HC"/>
    <property type="match status" value="1"/>
</dbReference>
<feature type="domain" description="CCHC-type" evidence="3">
    <location>
        <begin position="310"/>
        <end position="323"/>
    </location>
</feature>
<keyword evidence="1" id="KW-0862">Zinc</keyword>
<reference evidence="4" key="1">
    <citation type="journal article" date="2019" name="Sci. Rep.">
        <title>Draft genome of Tanacetum cinerariifolium, the natural source of mosquito coil.</title>
        <authorList>
            <person name="Yamashiro T."/>
            <person name="Shiraishi A."/>
            <person name="Satake H."/>
            <person name="Nakayama K."/>
        </authorList>
    </citation>
    <scope>NUCLEOTIDE SEQUENCE</scope>
</reference>
<dbReference type="InterPro" id="IPR036875">
    <property type="entry name" value="Znf_CCHC_sf"/>
</dbReference>
<keyword evidence="1" id="KW-0863">Zinc-finger</keyword>
<accession>A0A6L2N1B7</accession>
<dbReference type="AlphaFoldDB" id="A0A6L2N1B7"/>
<comment type="caution">
    <text evidence="4">The sequence shown here is derived from an EMBL/GenBank/DDBJ whole genome shotgun (WGS) entry which is preliminary data.</text>
</comment>
<dbReference type="EMBL" id="BKCJ010007768">
    <property type="protein sequence ID" value="GEU78912.1"/>
    <property type="molecule type" value="Genomic_DNA"/>
</dbReference>
<dbReference type="SUPFAM" id="SSF57756">
    <property type="entry name" value="Retrovirus zinc finger-like domains"/>
    <property type="match status" value="1"/>
</dbReference>
<dbReference type="Pfam" id="PF00098">
    <property type="entry name" value="zf-CCHC"/>
    <property type="match status" value="1"/>
</dbReference>
<name>A0A6L2N1B7_TANCI</name>
<proteinExistence type="predicted"/>
<evidence type="ECO:0000256" key="2">
    <source>
        <dbReference type="SAM" id="MobiDB-lite"/>
    </source>
</evidence>